<feature type="compositionally biased region" description="Polar residues" evidence="2">
    <location>
        <begin position="1"/>
        <end position="12"/>
    </location>
</feature>
<evidence type="ECO:0000313" key="3">
    <source>
        <dbReference type="EMBL" id="CAH3136719.1"/>
    </source>
</evidence>
<evidence type="ECO:0000256" key="1">
    <source>
        <dbReference type="PIRSR" id="PIRSR605502-1"/>
    </source>
</evidence>
<dbReference type="Gene3D" id="1.10.4080.10">
    <property type="entry name" value="ADP-ribosylation/Crystallin J1"/>
    <property type="match status" value="1"/>
</dbReference>
<feature type="binding site" evidence="1">
    <location>
        <position position="172"/>
    </location>
    <ligand>
        <name>Mg(2+)</name>
        <dbReference type="ChEBI" id="CHEBI:18420"/>
        <label>1</label>
    </ligand>
</feature>
<evidence type="ECO:0000256" key="2">
    <source>
        <dbReference type="SAM" id="MobiDB-lite"/>
    </source>
</evidence>
<dbReference type="AlphaFoldDB" id="A0AAU9X5Z5"/>
<proteinExistence type="predicted"/>
<feature type="compositionally biased region" description="Polar residues" evidence="2">
    <location>
        <begin position="47"/>
        <end position="71"/>
    </location>
</feature>
<evidence type="ECO:0008006" key="5">
    <source>
        <dbReference type="Google" id="ProtNLM"/>
    </source>
</evidence>
<keyword evidence="1" id="KW-0460">Magnesium</keyword>
<dbReference type="Pfam" id="PF03747">
    <property type="entry name" value="ADP_ribosyl_GH"/>
    <property type="match status" value="1"/>
</dbReference>
<dbReference type="InterPro" id="IPR005502">
    <property type="entry name" value="Ribosyl_crysJ1"/>
</dbReference>
<comment type="caution">
    <text evidence="3">The sequence shown here is derived from an EMBL/GenBank/DDBJ whole genome shotgun (WGS) entry which is preliminary data.</text>
</comment>
<dbReference type="InterPro" id="IPR050792">
    <property type="entry name" value="ADP-ribosylglycohydrolase"/>
</dbReference>
<dbReference type="PANTHER" id="PTHR16222">
    <property type="entry name" value="ADP-RIBOSYLGLYCOHYDROLASE"/>
    <property type="match status" value="1"/>
</dbReference>
<accession>A0AAU9X5Z5</accession>
<organism evidence="3 4">
    <name type="scientific">Pocillopora meandrina</name>
    <dbReference type="NCBI Taxonomy" id="46732"/>
    <lineage>
        <taxon>Eukaryota</taxon>
        <taxon>Metazoa</taxon>
        <taxon>Cnidaria</taxon>
        <taxon>Anthozoa</taxon>
        <taxon>Hexacorallia</taxon>
        <taxon>Scleractinia</taxon>
        <taxon>Astrocoeniina</taxon>
        <taxon>Pocilloporidae</taxon>
        <taxon>Pocillopora</taxon>
    </lineage>
</organism>
<name>A0AAU9X5Z5_9CNID</name>
<dbReference type="GO" id="GO:0046872">
    <property type="term" value="F:metal ion binding"/>
    <property type="evidence" value="ECO:0007669"/>
    <property type="project" value="UniProtKB-KW"/>
</dbReference>
<reference evidence="3 4" key="1">
    <citation type="submission" date="2022-05" db="EMBL/GenBank/DDBJ databases">
        <authorList>
            <consortium name="Genoscope - CEA"/>
            <person name="William W."/>
        </authorList>
    </citation>
    <scope>NUCLEOTIDE SEQUENCE [LARGE SCALE GENOMIC DNA]</scope>
</reference>
<feature type="binding site" evidence="1">
    <location>
        <position position="171"/>
    </location>
    <ligand>
        <name>Mg(2+)</name>
        <dbReference type="ChEBI" id="CHEBI:18420"/>
        <label>1</label>
    </ligand>
</feature>
<comment type="cofactor">
    <cofactor evidence="1">
        <name>Mg(2+)</name>
        <dbReference type="ChEBI" id="CHEBI:18420"/>
    </cofactor>
    <text evidence="1">Binds 2 magnesium ions per subunit.</text>
</comment>
<keyword evidence="4" id="KW-1185">Reference proteome</keyword>
<dbReference type="Proteomes" id="UP001159428">
    <property type="component" value="Unassembled WGS sequence"/>
</dbReference>
<evidence type="ECO:0000313" key="4">
    <source>
        <dbReference type="Proteomes" id="UP001159428"/>
    </source>
</evidence>
<feature type="binding site" evidence="1">
    <location>
        <position position="397"/>
    </location>
    <ligand>
        <name>Mg(2+)</name>
        <dbReference type="ChEBI" id="CHEBI:18420"/>
        <label>1</label>
    </ligand>
</feature>
<feature type="region of interest" description="Disordered" evidence="2">
    <location>
        <begin position="1"/>
        <end position="85"/>
    </location>
</feature>
<dbReference type="PANTHER" id="PTHR16222:SF40">
    <property type="entry name" value="ADP-RIBOSYLGLYCOHYDROLASE"/>
    <property type="match status" value="1"/>
</dbReference>
<feature type="binding site" evidence="1">
    <location>
        <position position="398"/>
    </location>
    <ligand>
        <name>Mg(2+)</name>
        <dbReference type="ChEBI" id="CHEBI:18420"/>
        <label>1</label>
    </ligand>
</feature>
<protein>
    <recommendedName>
        <fullName evidence="5">ADP-ribosylglycohydrolase</fullName>
    </recommendedName>
</protein>
<dbReference type="EMBL" id="CALNXJ010000030">
    <property type="protein sequence ID" value="CAH3136719.1"/>
    <property type="molecule type" value="Genomic_DNA"/>
</dbReference>
<dbReference type="SUPFAM" id="SSF101478">
    <property type="entry name" value="ADP-ribosylglycohydrolase"/>
    <property type="match status" value="1"/>
</dbReference>
<dbReference type="InterPro" id="IPR036705">
    <property type="entry name" value="Ribosyl_crysJ1_sf"/>
</dbReference>
<gene>
    <name evidence="3" type="ORF">PMEA_00017514</name>
</gene>
<feature type="binding site" evidence="1">
    <location>
        <position position="170"/>
    </location>
    <ligand>
        <name>Mg(2+)</name>
        <dbReference type="ChEBI" id="CHEBI:18420"/>
        <label>1</label>
    </ligand>
</feature>
<feature type="binding site" evidence="1">
    <location>
        <position position="395"/>
    </location>
    <ligand>
        <name>Mg(2+)</name>
        <dbReference type="ChEBI" id="CHEBI:18420"/>
        <label>1</label>
    </ligand>
</feature>
<keyword evidence="1" id="KW-0479">Metal-binding</keyword>
<sequence>MASNPQDNSLQTADVDCRTDSENDTAEITKPVTASISVEQESKDTDTSMQNANKVESSNVAESQEGQSLTEQQDEQATDPPISFNVKSSLNKKDLVDRIKGVIYGNCIGDAIGLLTEFMTKSEAAEIYSDRGIVNKVKGYFSTSQNRIHLEYEMKNNDSHRCRWETGDWTDDSDQMILILLSLLDNKGKMVPLDFAKKMKYWSRKGFPELGDIGGMGIGSTTYRVLHHSDFLTDPHKAAEYVWDSSGRFVAPNGGVMRTSILGVHNFGDINAVIENTKAACKVTHADPRCIASCVAVTTAIAMMLQGKYFVEESGSYDVEALIETACGYASATLETEEQEEGLKKHVFAKSLENLQLDEHGKIGYTYKCLGAGIWSLRRDDFRAAIEDVAFEAGDADTNGAVAGALLGCKLGASKLPESWLNELLNKAWLDEKIER</sequence>